<organism evidence="3 4">
    <name type="scientific">Pestalotiopsis fici (strain W106-1 / CGMCC3.15140)</name>
    <dbReference type="NCBI Taxonomy" id="1229662"/>
    <lineage>
        <taxon>Eukaryota</taxon>
        <taxon>Fungi</taxon>
        <taxon>Dikarya</taxon>
        <taxon>Ascomycota</taxon>
        <taxon>Pezizomycotina</taxon>
        <taxon>Sordariomycetes</taxon>
        <taxon>Xylariomycetidae</taxon>
        <taxon>Amphisphaeriales</taxon>
        <taxon>Sporocadaceae</taxon>
        <taxon>Pestalotiopsis</taxon>
    </lineage>
</organism>
<keyword evidence="2" id="KW-1133">Transmembrane helix</keyword>
<feature type="transmembrane region" description="Helical" evidence="2">
    <location>
        <begin position="30"/>
        <end position="53"/>
    </location>
</feature>
<dbReference type="EMBL" id="KI912125">
    <property type="protein sequence ID" value="ETS72981.1"/>
    <property type="molecule type" value="Genomic_DNA"/>
</dbReference>
<dbReference type="HOGENOM" id="CLU_1750341_0_0_1"/>
<dbReference type="InParanoid" id="W3WJJ9"/>
<dbReference type="OrthoDB" id="5125452at2759"/>
<sequence>MSLFTILARDDCTNSAGGDTCEKPASNSKITAIVIGVITGVLLACLLVVIVIFQRRRTRRDNQEWTKDPQELEDYGMGTMDLDNTAKTGSVRLPPEAHRAERPVKAEGAGSEMPPQSRISVTSTVSLARQLRGHDDTLSSTAQVPRSLV</sequence>
<evidence type="ECO:0000256" key="1">
    <source>
        <dbReference type="SAM" id="MobiDB-lite"/>
    </source>
</evidence>
<keyword evidence="2" id="KW-0472">Membrane</keyword>
<protein>
    <submittedName>
        <fullName evidence="3">Uncharacterized protein</fullName>
    </submittedName>
</protein>
<feature type="compositionally biased region" description="Basic and acidic residues" evidence="1">
    <location>
        <begin position="95"/>
        <end position="105"/>
    </location>
</feature>
<proteinExistence type="predicted"/>
<accession>W3WJJ9</accession>
<feature type="region of interest" description="Disordered" evidence="1">
    <location>
        <begin position="60"/>
        <end position="122"/>
    </location>
</feature>
<reference evidence="4" key="1">
    <citation type="journal article" date="2015" name="BMC Genomics">
        <title>Genomic and transcriptomic analysis of the endophytic fungus Pestalotiopsis fici reveals its lifestyle and high potential for synthesis of natural products.</title>
        <authorList>
            <person name="Wang X."/>
            <person name="Zhang X."/>
            <person name="Liu L."/>
            <person name="Xiang M."/>
            <person name="Wang W."/>
            <person name="Sun X."/>
            <person name="Che Y."/>
            <person name="Guo L."/>
            <person name="Liu G."/>
            <person name="Guo L."/>
            <person name="Wang C."/>
            <person name="Yin W.B."/>
            <person name="Stadler M."/>
            <person name="Zhang X."/>
            <person name="Liu X."/>
        </authorList>
    </citation>
    <scope>NUCLEOTIDE SEQUENCE [LARGE SCALE GENOMIC DNA]</scope>
    <source>
        <strain evidence="4">W106-1 / CGMCC3.15140</strain>
    </source>
</reference>
<feature type="compositionally biased region" description="Basic and acidic residues" evidence="1">
    <location>
        <begin position="60"/>
        <end position="70"/>
    </location>
</feature>
<dbReference type="KEGG" id="pfy:PFICI_15373"/>
<evidence type="ECO:0000313" key="3">
    <source>
        <dbReference type="EMBL" id="ETS72981.1"/>
    </source>
</evidence>
<dbReference type="RefSeq" id="XP_007842145.1">
    <property type="nucleotide sequence ID" value="XM_007843954.1"/>
</dbReference>
<dbReference type="AlphaFoldDB" id="W3WJJ9"/>
<evidence type="ECO:0000313" key="4">
    <source>
        <dbReference type="Proteomes" id="UP000030651"/>
    </source>
</evidence>
<dbReference type="Proteomes" id="UP000030651">
    <property type="component" value="Unassembled WGS sequence"/>
</dbReference>
<dbReference type="eggNOG" id="ENOG502TFDI">
    <property type="taxonomic scope" value="Eukaryota"/>
</dbReference>
<evidence type="ECO:0000256" key="2">
    <source>
        <dbReference type="SAM" id="Phobius"/>
    </source>
</evidence>
<keyword evidence="4" id="KW-1185">Reference proteome</keyword>
<gene>
    <name evidence="3" type="ORF">PFICI_15373</name>
</gene>
<keyword evidence="2" id="KW-0812">Transmembrane</keyword>
<name>W3WJJ9_PESFW</name>
<dbReference type="GeneID" id="19280386"/>